<dbReference type="OrthoDB" id="4045at2"/>
<evidence type="ECO:0000313" key="12">
    <source>
        <dbReference type="Proteomes" id="UP000199006"/>
    </source>
</evidence>
<dbReference type="Proteomes" id="UP000199006">
    <property type="component" value="Unassembled WGS sequence"/>
</dbReference>
<proteinExistence type="inferred from homology"/>
<evidence type="ECO:0000256" key="5">
    <source>
        <dbReference type="ARBA" id="ARBA00022927"/>
    </source>
</evidence>
<feature type="transmembrane region" description="Helical" evidence="9">
    <location>
        <begin position="153"/>
        <end position="176"/>
    </location>
</feature>
<sequence length="226" mass="25766">MLSQFIAKAGLTAYPLLITAFLTIFIIIERGLFFLLNYRQLKKNSYLVLLNNFYFKKSEQLSPGDYLKKQGLAGAIYSQVLKKKPITWQEFKLYLEAEEIKKLPELERGLGLLYFLAQISPTLGLLGTVTGMIKTFQILASNINPEQLATGIYEALFTTAAGLLISIPAAGFYYFYYAKIKKLRNQLLNLELEIEAYFKKKIDLSKQIESDLPEFEEELTTNEVSA</sequence>
<evidence type="ECO:0000313" key="11">
    <source>
        <dbReference type="EMBL" id="SFL14949.1"/>
    </source>
</evidence>
<dbReference type="STRING" id="29563.SAMN02983006_00313"/>
<dbReference type="Pfam" id="PF01618">
    <property type="entry name" value="MotA_ExbB"/>
    <property type="match status" value="1"/>
</dbReference>
<dbReference type="InterPro" id="IPR050790">
    <property type="entry name" value="ExbB/TolQ_transport"/>
</dbReference>
<keyword evidence="2 8" id="KW-0813">Transport</keyword>
<dbReference type="PANTHER" id="PTHR30625">
    <property type="entry name" value="PROTEIN TOLQ"/>
    <property type="match status" value="1"/>
</dbReference>
<dbReference type="GO" id="GO:0005886">
    <property type="term" value="C:plasma membrane"/>
    <property type="evidence" value="ECO:0007669"/>
    <property type="project" value="UniProtKB-SubCell"/>
</dbReference>
<name>A0A1I4FBN6_9FIRM</name>
<dbReference type="RefSeq" id="WP_089858572.1">
    <property type="nucleotide sequence ID" value="NZ_FOTI01000002.1"/>
</dbReference>
<dbReference type="AlphaFoldDB" id="A0A1I4FBN6"/>
<dbReference type="EMBL" id="FOTI01000002">
    <property type="protein sequence ID" value="SFL14949.1"/>
    <property type="molecule type" value="Genomic_DNA"/>
</dbReference>
<feature type="transmembrane region" description="Helical" evidence="9">
    <location>
        <begin position="111"/>
        <end position="133"/>
    </location>
</feature>
<feature type="domain" description="MotA/TolQ/ExbB proton channel" evidence="10">
    <location>
        <begin position="86"/>
        <end position="186"/>
    </location>
</feature>
<evidence type="ECO:0000256" key="8">
    <source>
        <dbReference type="RuleBase" id="RU004057"/>
    </source>
</evidence>
<keyword evidence="5 8" id="KW-0653">Protein transport</keyword>
<keyword evidence="7 9" id="KW-0472">Membrane</keyword>
<feature type="transmembrane region" description="Helical" evidence="9">
    <location>
        <begin position="12"/>
        <end position="36"/>
    </location>
</feature>
<keyword evidence="4 9" id="KW-0812">Transmembrane</keyword>
<evidence type="ECO:0000256" key="3">
    <source>
        <dbReference type="ARBA" id="ARBA00022475"/>
    </source>
</evidence>
<reference evidence="11 12" key="1">
    <citation type="submission" date="2016-10" db="EMBL/GenBank/DDBJ databases">
        <authorList>
            <person name="de Groot N.N."/>
        </authorList>
    </citation>
    <scope>NUCLEOTIDE SEQUENCE [LARGE SCALE GENOMIC DNA]</scope>
    <source>
        <strain evidence="11 12">ATCC 51327</strain>
    </source>
</reference>
<organism evidence="11 12">
    <name type="scientific">Halanaerobium salsuginis</name>
    <dbReference type="NCBI Taxonomy" id="29563"/>
    <lineage>
        <taxon>Bacteria</taxon>
        <taxon>Bacillati</taxon>
        <taxon>Bacillota</taxon>
        <taxon>Clostridia</taxon>
        <taxon>Halanaerobiales</taxon>
        <taxon>Halanaerobiaceae</taxon>
        <taxon>Halanaerobium</taxon>
    </lineage>
</organism>
<evidence type="ECO:0000256" key="7">
    <source>
        <dbReference type="ARBA" id="ARBA00023136"/>
    </source>
</evidence>
<keyword evidence="12" id="KW-1185">Reference proteome</keyword>
<keyword evidence="3" id="KW-1003">Cell membrane</keyword>
<protein>
    <submittedName>
        <fullName evidence="11">Biopolymer transport protein ExbB</fullName>
    </submittedName>
</protein>
<dbReference type="InterPro" id="IPR002898">
    <property type="entry name" value="MotA_ExbB_proton_chnl"/>
</dbReference>
<evidence type="ECO:0000256" key="2">
    <source>
        <dbReference type="ARBA" id="ARBA00022448"/>
    </source>
</evidence>
<evidence type="ECO:0000256" key="1">
    <source>
        <dbReference type="ARBA" id="ARBA00004651"/>
    </source>
</evidence>
<evidence type="ECO:0000256" key="4">
    <source>
        <dbReference type="ARBA" id="ARBA00022692"/>
    </source>
</evidence>
<keyword evidence="6 9" id="KW-1133">Transmembrane helix</keyword>
<comment type="subcellular location">
    <subcellularLocation>
        <location evidence="1">Cell membrane</location>
        <topology evidence="1">Multi-pass membrane protein</topology>
    </subcellularLocation>
    <subcellularLocation>
        <location evidence="8">Membrane</location>
        <topology evidence="8">Multi-pass membrane protein</topology>
    </subcellularLocation>
</comment>
<gene>
    <name evidence="11" type="ORF">SAMN02983006_00313</name>
</gene>
<evidence type="ECO:0000259" key="10">
    <source>
        <dbReference type="Pfam" id="PF01618"/>
    </source>
</evidence>
<evidence type="ECO:0000256" key="9">
    <source>
        <dbReference type="SAM" id="Phobius"/>
    </source>
</evidence>
<dbReference type="PANTHER" id="PTHR30625:SF15">
    <property type="entry name" value="BIOPOLYMER TRANSPORT PROTEIN EXBB"/>
    <property type="match status" value="1"/>
</dbReference>
<dbReference type="GO" id="GO:0017038">
    <property type="term" value="P:protein import"/>
    <property type="evidence" value="ECO:0007669"/>
    <property type="project" value="TreeGrafter"/>
</dbReference>
<comment type="similarity">
    <text evidence="8">Belongs to the exbB/tolQ family.</text>
</comment>
<evidence type="ECO:0000256" key="6">
    <source>
        <dbReference type="ARBA" id="ARBA00022989"/>
    </source>
</evidence>
<accession>A0A1I4FBN6</accession>